<dbReference type="EMBL" id="JASCZI010242263">
    <property type="protein sequence ID" value="MED6210385.1"/>
    <property type="molecule type" value="Genomic_DNA"/>
</dbReference>
<keyword evidence="2" id="KW-1185">Reference proteome</keyword>
<evidence type="ECO:0000313" key="2">
    <source>
        <dbReference type="Proteomes" id="UP001341840"/>
    </source>
</evidence>
<evidence type="ECO:0000313" key="1">
    <source>
        <dbReference type="EMBL" id="MED6210385.1"/>
    </source>
</evidence>
<gene>
    <name evidence="1" type="ORF">PIB30_063620</name>
</gene>
<name>A0ABU6YIZ9_9FABA</name>
<accession>A0ABU6YIZ9</accession>
<organism evidence="1 2">
    <name type="scientific">Stylosanthes scabra</name>
    <dbReference type="NCBI Taxonomy" id="79078"/>
    <lineage>
        <taxon>Eukaryota</taxon>
        <taxon>Viridiplantae</taxon>
        <taxon>Streptophyta</taxon>
        <taxon>Embryophyta</taxon>
        <taxon>Tracheophyta</taxon>
        <taxon>Spermatophyta</taxon>
        <taxon>Magnoliopsida</taxon>
        <taxon>eudicotyledons</taxon>
        <taxon>Gunneridae</taxon>
        <taxon>Pentapetalae</taxon>
        <taxon>rosids</taxon>
        <taxon>fabids</taxon>
        <taxon>Fabales</taxon>
        <taxon>Fabaceae</taxon>
        <taxon>Papilionoideae</taxon>
        <taxon>50 kb inversion clade</taxon>
        <taxon>dalbergioids sensu lato</taxon>
        <taxon>Dalbergieae</taxon>
        <taxon>Pterocarpus clade</taxon>
        <taxon>Stylosanthes</taxon>
    </lineage>
</organism>
<protein>
    <submittedName>
        <fullName evidence="1">Uncharacterized protein</fullName>
    </submittedName>
</protein>
<proteinExistence type="predicted"/>
<sequence>MFRGDKDNVFHKTHDQAVELYLQRYHDLISKKEILNRSWGAHQIFGTVARDEFRMNGVDFGRRKRGSSGGLDNGRGKDGGVWLVVRSALEEDEGVFCLGSFSLGLMINTKD</sequence>
<comment type="caution">
    <text evidence="1">The sequence shown here is derived from an EMBL/GenBank/DDBJ whole genome shotgun (WGS) entry which is preliminary data.</text>
</comment>
<reference evidence="1 2" key="1">
    <citation type="journal article" date="2023" name="Plants (Basel)">
        <title>Bridging the Gap: Combining Genomics and Transcriptomics Approaches to Understand Stylosanthes scabra, an Orphan Legume from the Brazilian Caatinga.</title>
        <authorList>
            <person name="Ferreira-Neto J.R.C."/>
            <person name="da Silva M.D."/>
            <person name="Binneck E."/>
            <person name="de Melo N.F."/>
            <person name="da Silva R.H."/>
            <person name="de Melo A.L.T.M."/>
            <person name="Pandolfi V."/>
            <person name="Bustamante F.O."/>
            <person name="Brasileiro-Vidal A.C."/>
            <person name="Benko-Iseppon A.M."/>
        </authorList>
    </citation>
    <scope>NUCLEOTIDE SEQUENCE [LARGE SCALE GENOMIC DNA]</scope>
    <source>
        <tissue evidence="1">Leaves</tissue>
    </source>
</reference>
<dbReference type="Proteomes" id="UP001341840">
    <property type="component" value="Unassembled WGS sequence"/>
</dbReference>